<accession>A0AAD7RDE5</accession>
<protein>
    <submittedName>
        <fullName evidence="2">Uncharacterized protein</fullName>
    </submittedName>
</protein>
<organism evidence="2 3">
    <name type="scientific">Aldrovandia affinis</name>
    <dbReference type="NCBI Taxonomy" id="143900"/>
    <lineage>
        <taxon>Eukaryota</taxon>
        <taxon>Metazoa</taxon>
        <taxon>Chordata</taxon>
        <taxon>Craniata</taxon>
        <taxon>Vertebrata</taxon>
        <taxon>Euteleostomi</taxon>
        <taxon>Actinopterygii</taxon>
        <taxon>Neopterygii</taxon>
        <taxon>Teleostei</taxon>
        <taxon>Notacanthiformes</taxon>
        <taxon>Halosauridae</taxon>
        <taxon>Aldrovandia</taxon>
    </lineage>
</organism>
<dbReference type="EMBL" id="JAINUG010000333">
    <property type="protein sequence ID" value="KAJ8378026.1"/>
    <property type="molecule type" value="Genomic_DNA"/>
</dbReference>
<dbReference type="Proteomes" id="UP001221898">
    <property type="component" value="Unassembled WGS sequence"/>
</dbReference>
<gene>
    <name evidence="2" type="ORF">AAFF_G00248970</name>
</gene>
<evidence type="ECO:0000313" key="2">
    <source>
        <dbReference type="EMBL" id="KAJ8378026.1"/>
    </source>
</evidence>
<evidence type="ECO:0000256" key="1">
    <source>
        <dbReference type="SAM" id="MobiDB-lite"/>
    </source>
</evidence>
<keyword evidence="3" id="KW-1185">Reference proteome</keyword>
<feature type="compositionally biased region" description="Low complexity" evidence="1">
    <location>
        <begin position="376"/>
        <end position="389"/>
    </location>
</feature>
<sequence length="477" mass="50771">MSNADHRRTLALGRLEGPVHEACSPRRNCSAGSSQSRQRRWGGVRQRVPRSVANGPARPGAEPGSPPDEPRRAPCPPGVPAPLLLQQTPLLFPRSNSTDGHIGSKRKGKVEFWGGCIPFLNTQTRRTAPWRATVPPGDGRCLAGCSLHGYREGEASACLVFSSGRKEPGQQQLCAGREGLAALMSERVNRCGATSSAQGCSAQTAVLSPCQLPVTSASDGRSPRQRGPLDANRRPHFDNWGEGTGVSEGTPGAPVKGTGDSETPRVRVEPRRPPYSTANRLRPSPKLQSSKPTTRARHLARASRLLCDALRLNPHPDPDALNVEGSGSAFLPSTPNRASRRAPCEPGRSSRLAESFTAERLKDASRRRRIGERHSAAGPAGPACPAEGHGAVAAPRCVAPGCGAADAASCQPRLHQRSTQTAADGEPGQINRIGVLIDFRMMSEPRLAQRASEREGTVAVAADRPPTLLVLWQAREN</sequence>
<dbReference type="AlphaFoldDB" id="A0AAD7RDE5"/>
<feature type="region of interest" description="Disordered" evidence="1">
    <location>
        <begin position="1"/>
        <end position="80"/>
    </location>
</feature>
<comment type="caution">
    <text evidence="2">The sequence shown here is derived from an EMBL/GenBank/DDBJ whole genome shotgun (WGS) entry which is preliminary data.</text>
</comment>
<feature type="compositionally biased region" description="Basic and acidic residues" evidence="1">
    <location>
        <begin position="262"/>
        <end position="272"/>
    </location>
</feature>
<reference evidence="2" key="1">
    <citation type="journal article" date="2023" name="Science">
        <title>Genome structures resolve the early diversification of teleost fishes.</title>
        <authorList>
            <person name="Parey E."/>
            <person name="Louis A."/>
            <person name="Montfort J."/>
            <person name="Bouchez O."/>
            <person name="Roques C."/>
            <person name="Iampietro C."/>
            <person name="Lluch J."/>
            <person name="Castinel A."/>
            <person name="Donnadieu C."/>
            <person name="Desvignes T."/>
            <person name="Floi Bucao C."/>
            <person name="Jouanno E."/>
            <person name="Wen M."/>
            <person name="Mejri S."/>
            <person name="Dirks R."/>
            <person name="Jansen H."/>
            <person name="Henkel C."/>
            <person name="Chen W.J."/>
            <person name="Zahm M."/>
            <person name="Cabau C."/>
            <person name="Klopp C."/>
            <person name="Thompson A.W."/>
            <person name="Robinson-Rechavi M."/>
            <person name="Braasch I."/>
            <person name="Lecointre G."/>
            <person name="Bobe J."/>
            <person name="Postlethwait J.H."/>
            <person name="Berthelot C."/>
            <person name="Roest Crollius H."/>
            <person name="Guiguen Y."/>
        </authorList>
    </citation>
    <scope>NUCLEOTIDE SEQUENCE</scope>
    <source>
        <strain evidence="2">NC1722</strain>
    </source>
</reference>
<feature type="region of interest" description="Disordered" evidence="1">
    <location>
        <begin position="318"/>
        <end position="389"/>
    </location>
</feature>
<evidence type="ECO:0000313" key="3">
    <source>
        <dbReference type="Proteomes" id="UP001221898"/>
    </source>
</evidence>
<name>A0AAD7RDE5_9TELE</name>
<proteinExistence type="predicted"/>
<feature type="region of interest" description="Disordered" evidence="1">
    <location>
        <begin position="214"/>
        <end position="299"/>
    </location>
</feature>